<keyword evidence="1" id="KW-0812">Transmembrane</keyword>
<evidence type="ECO:0000256" key="1">
    <source>
        <dbReference type="SAM" id="Phobius"/>
    </source>
</evidence>
<sequence length="106" mass="11801">MSFSLYLSIISVPLPLPFSFILFLLFCYVKCGHLSSSSRFYSLSHFSSTHPHALCPLSHTLFVSYFVSVKYTSSVCFPLQLLHTRKISLSSAINNKTNLSGNTADS</sequence>
<name>A0A8D8QPC3_9HEMI</name>
<keyword evidence="1" id="KW-1133">Transmembrane helix</keyword>
<reference evidence="2" key="1">
    <citation type="submission" date="2021-05" db="EMBL/GenBank/DDBJ databases">
        <authorList>
            <person name="Alioto T."/>
            <person name="Alioto T."/>
            <person name="Gomez Garrido J."/>
        </authorList>
    </citation>
    <scope>NUCLEOTIDE SEQUENCE</scope>
</reference>
<evidence type="ECO:0000313" key="2">
    <source>
        <dbReference type="EMBL" id="CAG6635115.1"/>
    </source>
</evidence>
<dbReference type="AlphaFoldDB" id="A0A8D8QPC3"/>
<protein>
    <submittedName>
        <fullName evidence="2">Uncharacterized protein</fullName>
    </submittedName>
</protein>
<feature type="transmembrane region" description="Helical" evidence="1">
    <location>
        <begin position="6"/>
        <end position="29"/>
    </location>
</feature>
<keyword evidence="1" id="KW-0472">Membrane</keyword>
<dbReference type="EMBL" id="HBUF01088921">
    <property type="protein sequence ID" value="CAG6635115.1"/>
    <property type="molecule type" value="Transcribed_RNA"/>
</dbReference>
<organism evidence="2">
    <name type="scientific">Cacopsylla melanoneura</name>
    <dbReference type="NCBI Taxonomy" id="428564"/>
    <lineage>
        <taxon>Eukaryota</taxon>
        <taxon>Metazoa</taxon>
        <taxon>Ecdysozoa</taxon>
        <taxon>Arthropoda</taxon>
        <taxon>Hexapoda</taxon>
        <taxon>Insecta</taxon>
        <taxon>Pterygota</taxon>
        <taxon>Neoptera</taxon>
        <taxon>Paraneoptera</taxon>
        <taxon>Hemiptera</taxon>
        <taxon>Sternorrhyncha</taxon>
        <taxon>Psylloidea</taxon>
        <taxon>Psyllidae</taxon>
        <taxon>Psyllinae</taxon>
        <taxon>Cacopsylla</taxon>
    </lineage>
</organism>
<proteinExistence type="predicted"/>
<accession>A0A8D8QPC3</accession>